<dbReference type="Pfam" id="PF01872">
    <property type="entry name" value="RibD_C"/>
    <property type="match status" value="1"/>
</dbReference>
<comment type="pathway">
    <text evidence="1">Cofactor biosynthesis; riboflavin biosynthesis.</text>
</comment>
<evidence type="ECO:0000256" key="2">
    <source>
        <dbReference type="ARBA" id="ARBA00022857"/>
    </source>
</evidence>
<dbReference type="PANTHER" id="PTHR38011">
    <property type="entry name" value="DIHYDROFOLATE REDUCTASE FAMILY PROTEIN (AFU_ORTHOLOGUE AFUA_8G06820)"/>
    <property type="match status" value="1"/>
</dbReference>
<feature type="domain" description="Bacterial bifunctional deaminase-reductase C-terminal" evidence="4">
    <location>
        <begin position="80"/>
        <end position="260"/>
    </location>
</feature>
<dbReference type="PANTHER" id="PTHR38011:SF7">
    <property type="entry name" value="2,5-DIAMINO-6-RIBOSYLAMINO-4(3H)-PYRIMIDINONE 5'-PHOSPHATE REDUCTASE"/>
    <property type="match status" value="1"/>
</dbReference>
<dbReference type="RefSeq" id="WP_399842434.1">
    <property type="nucleotide sequence ID" value="NZ_JBITWC010000004.1"/>
</dbReference>
<dbReference type="SUPFAM" id="SSF53597">
    <property type="entry name" value="Dihydrofolate reductase-like"/>
    <property type="match status" value="1"/>
</dbReference>
<protein>
    <submittedName>
        <fullName evidence="5">RibD family protein</fullName>
    </submittedName>
</protein>
<accession>A0ABW8BP40</accession>
<keyword evidence="3" id="KW-0560">Oxidoreductase</keyword>
<dbReference type="Proteomes" id="UP001614338">
    <property type="component" value="Unassembled WGS sequence"/>
</dbReference>
<evidence type="ECO:0000259" key="4">
    <source>
        <dbReference type="Pfam" id="PF01872"/>
    </source>
</evidence>
<dbReference type="InterPro" id="IPR050765">
    <property type="entry name" value="Riboflavin_Biosynth_HTPR"/>
</dbReference>
<keyword evidence="6" id="KW-1185">Reference proteome</keyword>
<evidence type="ECO:0000256" key="3">
    <source>
        <dbReference type="ARBA" id="ARBA00023002"/>
    </source>
</evidence>
<name>A0ABW8BP40_9GAMM</name>
<dbReference type="InterPro" id="IPR002734">
    <property type="entry name" value="RibDG_C"/>
</dbReference>
<evidence type="ECO:0000313" key="6">
    <source>
        <dbReference type="Proteomes" id="UP001614338"/>
    </source>
</evidence>
<organism evidence="5 6">
    <name type="scientific">Vreelandella lionensis</name>
    <dbReference type="NCBI Taxonomy" id="1144478"/>
    <lineage>
        <taxon>Bacteria</taxon>
        <taxon>Pseudomonadati</taxon>
        <taxon>Pseudomonadota</taxon>
        <taxon>Gammaproteobacteria</taxon>
        <taxon>Oceanospirillales</taxon>
        <taxon>Halomonadaceae</taxon>
        <taxon>Vreelandella</taxon>
    </lineage>
</organism>
<comment type="caution">
    <text evidence="5">The sequence shown here is derived from an EMBL/GenBank/DDBJ whole genome shotgun (WGS) entry which is preliminary data.</text>
</comment>
<dbReference type="Gene3D" id="3.40.430.10">
    <property type="entry name" value="Dihydrofolate Reductase, subunit A"/>
    <property type="match status" value="1"/>
</dbReference>
<evidence type="ECO:0000256" key="1">
    <source>
        <dbReference type="ARBA" id="ARBA00005104"/>
    </source>
</evidence>
<proteinExistence type="predicted"/>
<keyword evidence="2" id="KW-0521">NADP</keyword>
<evidence type="ECO:0000313" key="5">
    <source>
        <dbReference type="EMBL" id="MFI8748974.1"/>
    </source>
</evidence>
<reference evidence="5 6" key="1">
    <citation type="submission" date="2024-10" db="EMBL/GenBank/DDBJ databases">
        <title>The Natural Products Discovery Center: Release of the First 8490 Sequenced Strains for Exploring Actinobacteria Biosynthetic Diversity.</title>
        <authorList>
            <person name="Kalkreuter E."/>
            <person name="Kautsar S.A."/>
            <person name="Yang D."/>
            <person name="Bader C.D."/>
            <person name="Teijaro C.N."/>
            <person name="Fluegel L."/>
            <person name="Davis C.M."/>
            <person name="Simpson J.R."/>
            <person name="Lauterbach L."/>
            <person name="Steele A.D."/>
            <person name="Gui C."/>
            <person name="Meng S."/>
            <person name="Li G."/>
            <person name="Viehrig K."/>
            <person name="Ye F."/>
            <person name="Su P."/>
            <person name="Kiefer A.F."/>
            <person name="Nichols A."/>
            <person name="Cepeda A.J."/>
            <person name="Yan W."/>
            <person name="Fan B."/>
            <person name="Jiang Y."/>
            <person name="Adhikari A."/>
            <person name="Zheng C.-J."/>
            <person name="Schuster L."/>
            <person name="Cowan T.M."/>
            <person name="Smanski M.J."/>
            <person name="Chevrette M.G."/>
            <person name="De Carvalho L.P.S."/>
            <person name="Shen B."/>
        </authorList>
    </citation>
    <scope>NUCLEOTIDE SEQUENCE [LARGE SCALE GENOMIC DNA]</scope>
    <source>
        <strain evidence="5 6">NPDC077409</strain>
    </source>
</reference>
<dbReference type="InterPro" id="IPR024072">
    <property type="entry name" value="DHFR-like_dom_sf"/>
</dbReference>
<sequence length="287" mass="30163">MICGYFQCGGVMPDSRSPQQSSPIDSDTAWAWLTAQCAGASSAAGISVASDGQWHSPQAVTPQAQALLDCLTPLATRPTWVVAQLGQSLDGRIATESGHSHYINGAESLVHLHRLRALADAVVVGAGTAAADNPQLTVRHVSGCHPTRVVLDPRGRVPSDIALFTNGDVKTLHLTGPEVAPLASSAEHCVLPLNASGQFSPADVIALLAARGLKRVLVEGGGITISQFIEANSVDRLHLMVAPLLIGSGRPGLQMTPIETLESALRPTMRSFRCGDDTLFDVELRAF</sequence>
<dbReference type="EMBL" id="JBITWC010000004">
    <property type="protein sequence ID" value="MFI8748974.1"/>
    <property type="molecule type" value="Genomic_DNA"/>
</dbReference>
<gene>
    <name evidence="5" type="ORF">ACIGG6_03060</name>
</gene>